<evidence type="ECO:0000256" key="8">
    <source>
        <dbReference type="SAM" id="MobiDB-lite"/>
    </source>
</evidence>
<proteinExistence type="inferred from homology"/>
<feature type="domain" description="Tetratricopeptide SHNi-TPR" evidence="9">
    <location>
        <begin position="215"/>
        <end position="251"/>
    </location>
</feature>
<dbReference type="PANTHER" id="PTHR15081:SF1">
    <property type="entry name" value="NUCLEAR AUTOANTIGENIC SPERM PROTEIN"/>
    <property type="match status" value="1"/>
</dbReference>
<dbReference type="AlphaFoldDB" id="A0AAX4JWA2"/>
<comment type="subcellular location">
    <subcellularLocation>
        <location evidence="1">Nucleus</location>
    </subcellularLocation>
</comment>
<evidence type="ECO:0000256" key="3">
    <source>
        <dbReference type="ARBA" id="ARBA00022737"/>
    </source>
</evidence>
<dbReference type="GO" id="GO:0005654">
    <property type="term" value="C:nucleoplasm"/>
    <property type="evidence" value="ECO:0007669"/>
    <property type="project" value="TreeGrafter"/>
</dbReference>
<keyword evidence="4 6" id="KW-0802">TPR repeat</keyword>
<evidence type="ECO:0000313" key="10">
    <source>
        <dbReference type="EMBL" id="WWC89725.1"/>
    </source>
</evidence>
<organism evidence="10 11">
    <name type="scientific">Kwoniella dendrophila CBS 6074</name>
    <dbReference type="NCBI Taxonomy" id="1295534"/>
    <lineage>
        <taxon>Eukaryota</taxon>
        <taxon>Fungi</taxon>
        <taxon>Dikarya</taxon>
        <taxon>Basidiomycota</taxon>
        <taxon>Agaricomycotina</taxon>
        <taxon>Tremellomycetes</taxon>
        <taxon>Tremellales</taxon>
        <taxon>Cryptococcaceae</taxon>
        <taxon>Kwoniella</taxon>
    </lineage>
</organism>
<dbReference type="Gene3D" id="1.25.40.10">
    <property type="entry name" value="Tetratricopeptide repeat domain"/>
    <property type="match status" value="1"/>
</dbReference>
<keyword evidence="3" id="KW-0677">Repeat</keyword>
<dbReference type="RefSeq" id="XP_066076488.1">
    <property type="nucleotide sequence ID" value="XM_066220391.1"/>
</dbReference>
<dbReference type="Pfam" id="PF10516">
    <property type="entry name" value="SHNi-TPR"/>
    <property type="match status" value="1"/>
</dbReference>
<feature type="compositionally biased region" description="Low complexity" evidence="8">
    <location>
        <begin position="10"/>
        <end position="20"/>
    </location>
</feature>
<feature type="region of interest" description="Disordered" evidence="8">
    <location>
        <begin position="119"/>
        <end position="175"/>
    </location>
</feature>
<dbReference type="SUPFAM" id="SSF48452">
    <property type="entry name" value="TPR-like"/>
    <property type="match status" value="1"/>
</dbReference>
<evidence type="ECO:0000256" key="2">
    <source>
        <dbReference type="ARBA" id="ARBA00008402"/>
    </source>
</evidence>
<gene>
    <name evidence="10" type="ORF">L201_004650</name>
</gene>
<feature type="repeat" description="TPR" evidence="6">
    <location>
        <begin position="215"/>
        <end position="248"/>
    </location>
</feature>
<feature type="region of interest" description="Disordered" evidence="8">
    <location>
        <begin position="453"/>
        <end position="486"/>
    </location>
</feature>
<reference evidence="10 11" key="1">
    <citation type="submission" date="2024-01" db="EMBL/GenBank/DDBJ databases">
        <title>Comparative genomics of Cryptococcus and Kwoniella reveals pathogenesis evolution and contrasting modes of karyotype evolution via chromosome fusion or intercentromeric recombination.</title>
        <authorList>
            <person name="Coelho M.A."/>
            <person name="David-Palma M."/>
            <person name="Shea T."/>
            <person name="Bowers K."/>
            <person name="McGinley-Smith S."/>
            <person name="Mohammad A.W."/>
            <person name="Gnirke A."/>
            <person name="Yurkov A.M."/>
            <person name="Nowrousian M."/>
            <person name="Sun S."/>
            <person name="Cuomo C.A."/>
            <person name="Heitman J."/>
        </authorList>
    </citation>
    <scope>NUCLEOTIDE SEQUENCE [LARGE SCALE GENOMIC DNA]</scope>
    <source>
        <strain evidence="10 11">CBS 6074</strain>
    </source>
</reference>
<feature type="compositionally biased region" description="Basic and acidic residues" evidence="8">
    <location>
        <begin position="460"/>
        <end position="486"/>
    </location>
</feature>
<keyword evidence="7" id="KW-0175">Coiled coil</keyword>
<dbReference type="InterPro" id="IPR019734">
    <property type="entry name" value="TPR_rpt"/>
</dbReference>
<dbReference type="GO" id="GO:0034080">
    <property type="term" value="P:CENP-A containing chromatin assembly"/>
    <property type="evidence" value="ECO:0007669"/>
    <property type="project" value="TreeGrafter"/>
</dbReference>
<comment type="similarity">
    <text evidence="2">Belongs to the NASP family.</text>
</comment>
<dbReference type="InterPro" id="IPR019544">
    <property type="entry name" value="Tetratricopeptide_SHNi-TPR_dom"/>
</dbReference>
<feature type="compositionally biased region" description="Acidic residues" evidence="8">
    <location>
        <begin position="163"/>
        <end position="175"/>
    </location>
</feature>
<keyword evidence="5" id="KW-0539">Nucleus</keyword>
<evidence type="ECO:0000256" key="7">
    <source>
        <dbReference type="SAM" id="Coils"/>
    </source>
</evidence>
<dbReference type="InterPro" id="IPR051730">
    <property type="entry name" value="NASP-like"/>
</dbReference>
<dbReference type="InterPro" id="IPR011990">
    <property type="entry name" value="TPR-like_helical_dom_sf"/>
</dbReference>
<dbReference type="GO" id="GO:0006335">
    <property type="term" value="P:DNA replication-dependent chromatin assembly"/>
    <property type="evidence" value="ECO:0007669"/>
    <property type="project" value="TreeGrafter"/>
</dbReference>
<feature type="region of interest" description="Disordered" evidence="8">
    <location>
        <begin position="1"/>
        <end position="38"/>
    </location>
</feature>
<evidence type="ECO:0000256" key="6">
    <source>
        <dbReference type="PROSITE-ProRule" id="PRU00339"/>
    </source>
</evidence>
<sequence>MYLSDRSTDEAPQQAAPAVEEQTDSVPSTGPKEIKEQSDKLVAEGKKAIALKQWEEGVNKYGEALDLMRQLVGEFDPAMAPLLLSYGKALYELAFSQQGVMGKEEGSKEADEAVRDGALEEAPSKNGNFVFSADPQSDDEEAEAEAGPSTASGPSVENQGENGQEEGEPEDEPEDDYNAAWEVLDVARTIYQKIISEKETDNDDDKVKEDKLNLADCYLALGDVSCETENFPQAVQDYTSALEIQNKLLPLSSRILASTHYQLATVLEFTPNKKKEALDNVEKSLNSFTQRLQQLENKDVNVNDLNDLNNEEIKKLNEKEKEKEINDVRNLIEDLKVKIEELKSNSSGNQEENDLISKSINHLLGNDQNLNEFGSASSSITTDVNAVVNDLTSMVKKKKPKVVPSNTQEVKKVVNELIENVQDQSKPIIEQTEQIAESAQQKLGEIAVTVGESLQSTGEALKRESDDNDKEKEEGEERKSKKAKIE</sequence>
<evidence type="ECO:0000256" key="4">
    <source>
        <dbReference type="ARBA" id="ARBA00022803"/>
    </source>
</evidence>
<accession>A0AAX4JWA2</accession>
<protein>
    <recommendedName>
        <fullName evidence="9">Tetratricopeptide SHNi-TPR domain-containing protein</fullName>
    </recommendedName>
</protein>
<name>A0AAX4JWA2_9TREE</name>
<dbReference type="GeneID" id="91095320"/>
<dbReference type="GO" id="GO:0042393">
    <property type="term" value="F:histone binding"/>
    <property type="evidence" value="ECO:0007669"/>
    <property type="project" value="TreeGrafter"/>
</dbReference>
<evidence type="ECO:0000256" key="5">
    <source>
        <dbReference type="ARBA" id="ARBA00023242"/>
    </source>
</evidence>
<dbReference type="PROSITE" id="PS50005">
    <property type="entry name" value="TPR"/>
    <property type="match status" value="1"/>
</dbReference>
<keyword evidence="11" id="KW-1185">Reference proteome</keyword>
<dbReference type="PANTHER" id="PTHR15081">
    <property type="entry name" value="NUCLEAR AUTOANTIGENIC SPERM PROTEIN NASP -RELATED"/>
    <property type="match status" value="1"/>
</dbReference>
<evidence type="ECO:0000259" key="9">
    <source>
        <dbReference type="Pfam" id="PF10516"/>
    </source>
</evidence>
<evidence type="ECO:0000256" key="1">
    <source>
        <dbReference type="ARBA" id="ARBA00004123"/>
    </source>
</evidence>
<dbReference type="EMBL" id="CP144103">
    <property type="protein sequence ID" value="WWC89725.1"/>
    <property type="molecule type" value="Genomic_DNA"/>
</dbReference>
<dbReference type="Proteomes" id="UP001355207">
    <property type="component" value="Chromosome 6"/>
</dbReference>
<evidence type="ECO:0000313" key="11">
    <source>
        <dbReference type="Proteomes" id="UP001355207"/>
    </source>
</evidence>
<feature type="coiled-coil region" evidence="7">
    <location>
        <begin position="278"/>
        <end position="352"/>
    </location>
</feature>